<evidence type="ECO:0000256" key="1">
    <source>
        <dbReference type="ARBA" id="ARBA00023015"/>
    </source>
</evidence>
<evidence type="ECO:0000256" key="3">
    <source>
        <dbReference type="ARBA" id="ARBA00023163"/>
    </source>
</evidence>
<dbReference type="Pfam" id="PF13377">
    <property type="entry name" value="Peripla_BP_3"/>
    <property type="match status" value="1"/>
</dbReference>
<dbReference type="PANTHER" id="PTHR30146">
    <property type="entry name" value="LACI-RELATED TRANSCRIPTIONAL REPRESSOR"/>
    <property type="match status" value="1"/>
</dbReference>
<accession>A0ABY4NYL9</accession>
<keyword evidence="3" id="KW-0804">Transcription</keyword>
<protein>
    <submittedName>
        <fullName evidence="5">LacI family transcriptional regulator</fullName>
    </submittedName>
</protein>
<dbReference type="InterPro" id="IPR028082">
    <property type="entry name" value="Peripla_BP_I"/>
</dbReference>
<evidence type="ECO:0000313" key="6">
    <source>
        <dbReference type="Proteomes" id="UP000830158"/>
    </source>
</evidence>
<gene>
    <name evidence="5" type="ORF">L1857_21360</name>
</gene>
<dbReference type="Gene3D" id="3.40.50.2300">
    <property type="match status" value="2"/>
</dbReference>
<dbReference type="InterPro" id="IPR000843">
    <property type="entry name" value="HTH_LacI"/>
</dbReference>
<keyword evidence="6" id="KW-1185">Reference proteome</keyword>
<evidence type="ECO:0000313" key="5">
    <source>
        <dbReference type="EMBL" id="UQS25181.1"/>
    </source>
</evidence>
<dbReference type="PANTHER" id="PTHR30146:SF138">
    <property type="entry name" value="TRANSCRIPTIONAL REGULATORY PROTEIN"/>
    <property type="match status" value="1"/>
</dbReference>
<keyword evidence="1" id="KW-0805">Transcription regulation</keyword>
<dbReference type="PROSITE" id="PS50932">
    <property type="entry name" value="HTH_LACI_2"/>
    <property type="match status" value="1"/>
</dbReference>
<evidence type="ECO:0000256" key="2">
    <source>
        <dbReference type="ARBA" id="ARBA00023125"/>
    </source>
</evidence>
<dbReference type="SUPFAM" id="SSF53822">
    <property type="entry name" value="Periplasmic binding protein-like I"/>
    <property type="match status" value="1"/>
</dbReference>
<sequence>MLPAVATITGGQGVDEGRVTIYDVARHCGVAASTVSRTFSNPSRVNAATRERVRAAARAIGYQPRPLARAGSPGRGRTLMLVVTDIANPYYAPLIKAAQARAIERDFTLALTDSDESPEVEARNLRQLLAATSGGILATSRLSDDVVRQLAQHRALVVVNREIHGLPSLVVDTAGGMRKAVRHLAALGHRRIAYLSGPRSSWVNGQRWRAAREEAGALGIRAGFLGPFAPNQQGGHEAADALILDGATAAIAYNDLIALGTLQRLQLAGIRLPGQISLIGCDDIFGAGLTVPALTTIAGPAAKLGRSAVDALCADLTGRGGHEVTQRFDAHLVVRGSTGPAPVATGGN</sequence>
<dbReference type="SMART" id="SM00354">
    <property type="entry name" value="HTH_LACI"/>
    <property type="match status" value="1"/>
</dbReference>
<reference evidence="5" key="1">
    <citation type="submission" date="2022-01" db="EMBL/GenBank/DDBJ databases">
        <title>PSI-footprinting approach for the identification of protein synthesis inhibitor producers.</title>
        <authorList>
            <person name="Handel F."/>
            <person name="Kulik A."/>
            <person name="Wex K.W."/>
            <person name="Berscheid A."/>
            <person name="Saur J.S."/>
            <person name="Winkler A."/>
            <person name="Wibberg D."/>
            <person name="Kalinowski J."/>
            <person name="Broetz-Oesterhelt H."/>
            <person name="Mast Y."/>
        </authorList>
    </citation>
    <scope>NUCLEOTIDE SEQUENCE</scope>
    <source>
        <strain evidence="5">KNN 49.3e</strain>
    </source>
</reference>
<dbReference type="SUPFAM" id="SSF47413">
    <property type="entry name" value="lambda repressor-like DNA-binding domains"/>
    <property type="match status" value="1"/>
</dbReference>
<name>A0ABY4NYL9_9PSEU</name>
<dbReference type="Gene3D" id="1.10.260.40">
    <property type="entry name" value="lambda repressor-like DNA-binding domains"/>
    <property type="match status" value="1"/>
</dbReference>
<proteinExistence type="predicted"/>
<dbReference type="InterPro" id="IPR046335">
    <property type="entry name" value="LacI/GalR-like_sensor"/>
</dbReference>
<dbReference type="Proteomes" id="UP000830158">
    <property type="component" value="Chromosome"/>
</dbReference>
<evidence type="ECO:0000259" key="4">
    <source>
        <dbReference type="PROSITE" id="PS50932"/>
    </source>
</evidence>
<dbReference type="RefSeq" id="WP_240323075.1">
    <property type="nucleotide sequence ID" value="NZ_CP091196.1"/>
</dbReference>
<dbReference type="CDD" id="cd06267">
    <property type="entry name" value="PBP1_LacI_sugar_binding-like"/>
    <property type="match status" value="1"/>
</dbReference>
<feature type="domain" description="HTH lacI-type" evidence="4">
    <location>
        <begin position="19"/>
        <end position="73"/>
    </location>
</feature>
<keyword evidence="2" id="KW-0238">DNA-binding</keyword>
<dbReference type="EMBL" id="CP091196">
    <property type="protein sequence ID" value="UQS25181.1"/>
    <property type="molecule type" value="Genomic_DNA"/>
</dbReference>
<dbReference type="InterPro" id="IPR010982">
    <property type="entry name" value="Lambda_DNA-bd_dom_sf"/>
</dbReference>
<organism evidence="5 6">
    <name type="scientific">Amycolatopsis thermalba</name>
    <dbReference type="NCBI Taxonomy" id="944492"/>
    <lineage>
        <taxon>Bacteria</taxon>
        <taxon>Bacillati</taxon>
        <taxon>Actinomycetota</taxon>
        <taxon>Actinomycetes</taxon>
        <taxon>Pseudonocardiales</taxon>
        <taxon>Pseudonocardiaceae</taxon>
        <taxon>Amycolatopsis</taxon>
    </lineage>
</organism>
<dbReference type="Pfam" id="PF00356">
    <property type="entry name" value="LacI"/>
    <property type="match status" value="1"/>
</dbReference>